<name>A0A810Q8Q6_9FIRM</name>
<keyword evidence="3" id="KW-1185">Reference proteome</keyword>
<organism evidence="2 3">
    <name type="scientific">Vescimonas coprocola</name>
    <dbReference type="NCBI Taxonomy" id="2714355"/>
    <lineage>
        <taxon>Bacteria</taxon>
        <taxon>Bacillati</taxon>
        <taxon>Bacillota</taxon>
        <taxon>Clostridia</taxon>
        <taxon>Eubacteriales</taxon>
        <taxon>Oscillospiraceae</taxon>
        <taxon>Vescimonas</taxon>
    </lineage>
</organism>
<protein>
    <submittedName>
        <fullName evidence="2">Membrane protein</fullName>
    </submittedName>
</protein>
<keyword evidence="1" id="KW-0812">Transmembrane</keyword>
<keyword evidence="1" id="KW-0472">Membrane</keyword>
<accession>A0A810Q8Q6</accession>
<evidence type="ECO:0000313" key="3">
    <source>
        <dbReference type="Proteomes" id="UP000681035"/>
    </source>
</evidence>
<evidence type="ECO:0000313" key="2">
    <source>
        <dbReference type="EMBL" id="BCK82652.1"/>
    </source>
</evidence>
<dbReference type="AlphaFoldDB" id="A0A810Q8Q6"/>
<feature type="transmembrane region" description="Helical" evidence="1">
    <location>
        <begin position="107"/>
        <end position="128"/>
    </location>
</feature>
<feature type="transmembrane region" description="Helical" evidence="1">
    <location>
        <begin position="73"/>
        <end position="95"/>
    </location>
</feature>
<gene>
    <name evidence="2" type="ORF">MM50RIKEN_24150</name>
</gene>
<dbReference type="InterPro" id="IPR024529">
    <property type="entry name" value="ECF_trnsprt_substrate-spec"/>
</dbReference>
<keyword evidence="1" id="KW-1133">Transmembrane helix</keyword>
<dbReference type="GO" id="GO:0022857">
    <property type="term" value="F:transmembrane transporter activity"/>
    <property type="evidence" value="ECO:0007669"/>
    <property type="project" value="InterPro"/>
</dbReference>
<proteinExistence type="predicted"/>
<dbReference type="KEGG" id="vcop:MM50RIKEN_24150"/>
<dbReference type="Gene3D" id="1.10.1760.20">
    <property type="match status" value="1"/>
</dbReference>
<sequence>MQLSATKKLVFCAICVALCVVLPMAFHALGSGTVFLPMHIPVLLCGLVCTWPYGVVCGLLGPLLSSVLTGMPAAAVLPSMMAELAVYGLVTALVMRLVHTGRLYGDLYIALCCAIPCGRIVAGVVKALTFPAGSWSMAAWVSANILISWPGTLIQLALLPTLVVALTKARLVPPRY</sequence>
<dbReference type="EMBL" id="AP023418">
    <property type="protein sequence ID" value="BCK82652.1"/>
    <property type="molecule type" value="Genomic_DNA"/>
</dbReference>
<dbReference type="Proteomes" id="UP000681035">
    <property type="component" value="Chromosome"/>
</dbReference>
<dbReference type="RefSeq" id="WP_213541202.1">
    <property type="nucleotide sequence ID" value="NZ_AP023418.1"/>
</dbReference>
<dbReference type="Pfam" id="PF12822">
    <property type="entry name" value="ECF_trnsprt"/>
    <property type="match status" value="1"/>
</dbReference>
<reference evidence="2" key="1">
    <citation type="submission" date="2020-09" db="EMBL/GenBank/DDBJ databases">
        <title>New species isolated from human feces.</title>
        <authorList>
            <person name="Kitahara M."/>
            <person name="Shigeno Y."/>
            <person name="Shime M."/>
            <person name="Matsumoto Y."/>
            <person name="Nakamura S."/>
            <person name="Motooka D."/>
            <person name="Fukuoka S."/>
            <person name="Nishikawa H."/>
            <person name="Benno Y."/>
        </authorList>
    </citation>
    <scope>NUCLEOTIDE SEQUENCE</scope>
    <source>
        <strain evidence="2">MM50</strain>
    </source>
</reference>
<feature type="transmembrane region" description="Helical" evidence="1">
    <location>
        <begin position="40"/>
        <end position="61"/>
    </location>
</feature>
<feature type="transmembrane region" description="Helical" evidence="1">
    <location>
        <begin position="140"/>
        <end position="166"/>
    </location>
</feature>
<evidence type="ECO:0000256" key="1">
    <source>
        <dbReference type="SAM" id="Phobius"/>
    </source>
</evidence>